<dbReference type="InterPro" id="IPR041496">
    <property type="entry name" value="YitH/HolE_GNAT"/>
</dbReference>
<dbReference type="PANTHER" id="PTHR47237">
    <property type="entry name" value="SLL0310 PROTEIN"/>
    <property type="match status" value="1"/>
</dbReference>
<evidence type="ECO:0000313" key="3">
    <source>
        <dbReference type="Proteomes" id="UP000051373"/>
    </source>
</evidence>
<evidence type="ECO:0000313" key="2">
    <source>
        <dbReference type="EMBL" id="KPK62836.1"/>
    </source>
</evidence>
<comment type="caution">
    <text evidence="2">The sequence shown here is derived from an EMBL/GenBank/DDBJ whole genome shotgun (WGS) entry which is preliminary data.</text>
</comment>
<reference evidence="2 3" key="1">
    <citation type="journal article" date="2015" name="Microbiome">
        <title>Genomic resolution of linkages in carbon, nitrogen, and sulfur cycling among widespread estuary sediment bacteria.</title>
        <authorList>
            <person name="Baker B.J."/>
            <person name="Lazar C.S."/>
            <person name="Teske A.P."/>
            <person name="Dick G.J."/>
        </authorList>
    </citation>
    <scope>NUCLEOTIDE SEQUENCE [LARGE SCALE GENOMIC DNA]</scope>
    <source>
        <strain evidence="2">SM23_42</strain>
    </source>
</reference>
<dbReference type="Gene3D" id="3.40.630.90">
    <property type="match status" value="1"/>
</dbReference>
<sequence length="278" mass="31400">MTEIKVMKGADIKFAKMLSEIEQWGHLTSDFERLSRLDPNGCFVAWDGSARAGIVTTVTYKDYAFLGNLIVKQEKRSRGIGLMLMQHSIAYLDKRGVETIELDGVFAAVSLYRRLGFRDKYLSLRFVRKPGERRKEAAGAKVCSESSQSLTLFDREKIGFDRGVFLKELIKDHTDTTYCLTDGKLLAYAVTRGRANGAVHIGPLVAENRISCDRLLSTITPKHNQRILTIGVPEINRAAIEIVLRHCFEYCPPSLRMYRGSRIDYERHVYGIVSSDVG</sequence>
<dbReference type="SUPFAM" id="SSF55729">
    <property type="entry name" value="Acyl-CoA N-acyltransferases (Nat)"/>
    <property type="match status" value="1"/>
</dbReference>
<dbReference type="InterPro" id="IPR000182">
    <property type="entry name" value="GNAT_dom"/>
</dbReference>
<dbReference type="PANTHER" id="PTHR47237:SF2">
    <property type="entry name" value="BLL4206 PROTEIN"/>
    <property type="match status" value="1"/>
</dbReference>
<feature type="domain" description="N-acetyltransferase" evidence="1">
    <location>
        <begin position="2"/>
        <end position="132"/>
    </location>
</feature>
<gene>
    <name evidence="2" type="ORF">AMJ83_09515</name>
</gene>
<dbReference type="Proteomes" id="UP000051373">
    <property type="component" value="Unassembled WGS sequence"/>
</dbReference>
<dbReference type="Pfam" id="PF00583">
    <property type="entry name" value="Acetyltransf_1"/>
    <property type="match status" value="1"/>
</dbReference>
<dbReference type="STRING" id="1703779.AMJ83_09515"/>
<accession>A0A0S8FSB8</accession>
<dbReference type="Pfam" id="PF18014">
    <property type="entry name" value="Acetyltransf_18"/>
    <property type="match status" value="1"/>
</dbReference>
<organism evidence="2 3">
    <name type="scientific">candidate division WOR_3 bacterium SM23_42</name>
    <dbReference type="NCBI Taxonomy" id="1703779"/>
    <lineage>
        <taxon>Bacteria</taxon>
        <taxon>Bacteria division WOR-3</taxon>
    </lineage>
</organism>
<name>A0A0S8FSB8_UNCW3</name>
<evidence type="ECO:0000259" key="1">
    <source>
        <dbReference type="PROSITE" id="PS51186"/>
    </source>
</evidence>
<dbReference type="EMBL" id="LJUJ01000024">
    <property type="protein sequence ID" value="KPK62836.1"/>
    <property type="molecule type" value="Genomic_DNA"/>
</dbReference>
<dbReference type="InterPro" id="IPR016181">
    <property type="entry name" value="Acyl_CoA_acyltransferase"/>
</dbReference>
<dbReference type="InterPro" id="IPR052729">
    <property type="entry name" value="Acyl/Acetyltrans_Enzymes"/>
</dbReference>
<dbReference type="CDD" id="cd04301">
    <property type="entry name" value="NAT_SF"/>
    <property type="match status" value="1"/>
</dbReference>
<dbReference type="Gene3D" id="3.40.630.30">
    <property type="match status" value="1"/>
</dbReference>
<proteinExistence type="predicted"/>
<dbReference type="GO" id="GO:0016747">
    <property type="term" value="F:acyltransferase activity, transferring groups other than amino-acyl groups"/>
    <property type="evidence" value="ECO:0007669"/>
    <property type="project" value="InterPro"/>
</dbReference>
<dbReference type="AlphaFoldDB" id="A0A0S8FSB8"/>
<protein>
    <recommendedName>
        <fullName evidence="1">N-acetyltransferase domain-containing protein</fullName>
    </recommendedName>
</protein>
<dbReference type="PROSITE" id="PS51186">
    <property type="entry name" value="GNAT"/>
    <property type="match status" value="1"/>
</dbReference>